<evidence type="ECO:0000313" key="6">
    <source>
        <dbReference type="Proteomes" id="UP000887578"/>
    </source>
</evidence>
<comment type="subcellular location">
    <subcellularLocation>
        <location evidence="1">Membrane</location>
        <topology evidence="1">Multi-pass membrane protein</topology>
    </subcellularLocation>
</comment>
<dbReference type="Pfam" id="PF00909">
    <property type="entry name" value="Ammonium_transp"/>
    <property type="match status" value="1"/>
</dbReference>
<evidence type="ECO:0000256" key="4">
    <source>
        <dbReference type="ARBA" id="ARBA00023136"/>
    </source>
</evidence>
<evidence type="ECO:0000313" key="7">
    <source>
        <dbReference type="WBParaSite" id="PDA_v2.g10751.t1"/>
    </source>
</evidence>
<keyword evidence="2" id="KW-0812">Transmembrane</keyword>
<dbReference type="InterPro" id="IPR029020">
    <property type="entry name" value="Ammonium/urea_transptr"/>
</dbReference>
<accession>A0A914NZ92</accession>
<name>A0A914NZ92_9BILA</name>
<protein>
    <submittedName>
        <fullName evidence="7">Ammonium transporter AmtB-like domain-containing protein</fullName>
    </submittedName>
</protein>
<keyword evidence="4" id="KW-0472">Membrane</keyword>
<sequence>MIDVIFGGLSYWIFGFGFSFGNDYPNPFLGIGKFFFDPTYQEDTTDQAWSFAAFFFQMSFATTTSTIVSGM</sequence>
<dbReference type="InterPro" id="IPR024041">
    <property type="entry name" value="NH4_transpt_AmtB-like_dom"/>
</dbReference>
<keyword evidence="3" id="KW-1133">Transmembrane helix</keyword>
<evidence type="ECO:0000256" key="2">
    <source>
        <dbReference type="ARBA" id="ARBA00022692"/>
    </source>
</evidence>
<evidence type="ECO:0000256" key="1">
    <source>
        <dbReference type="ARBA" id="ARBA00004141"/>
    </source>
</evidence>
<dbReference type="Gene3D" id="1.10.3430.10">
    <property type="entry name" value="Ammonium transporter AmtB like domains"/>
    <property type="match status" value="1"/>
</dbReference>
<dbReference type="WBParaSite" id="PDA_v2.g10751.t1">
    <property type="protein sequence ID" value="PDA_v2.g10751.t1"/>
    <property type="gene ID" value="PDA_v2.g10751"/>
</dbReference>
<feature type="domain" description="Ammonium transporter AmtB-like" evidence="5">
    <location>
        <begin position="1"/>
        <end position="70"/>
    </location>
</feature>
<dbReference type="Proteomes" id="UP000887578">
    <property type="component" value="Unplaced"/>
</dbReference>
<reference evidence="7" key="1">
    <citation type="submission" date="2022-11" db="UniProtKB">
        <authorList>
            <consortium name="WormBaseParasite"/>
        </authorList>
    </citation>
    <scope>IDENTIFICATION</scope>
</reference>
<dbReference type="AlphaFoldDB" id="A0A914NZ92"/>
<dbReference type="SUPFAM" id="SSF111352">
    <property type="entry name" value="Ammonium transporter"/>
    <property type="match status" value="1"/>
</dbReference>
<organism evidence="6 7">
    <name type="scientific">Panagrolaimus davidi</name>
    <dbReference type="NCBI Taxonomy" id="227884"/>
    <lineage>
        <taxon>Eukaryota</taxon>
        <taxon>Metazoa</taxon>
        <taxon>Ecdysozoa</taxon>
        <taxon>Nematoda</taxon>
        <taxon>Chromadorea</taxon>
        <taxon>Rhabditida</taxon>
        <taxon>Tylenchina</taxon>
        <taxon>Panagrolaimomorpha</taxon>
        <taxon>Panagrolaimoidea</taxon>
        <taxon>Panagrolaimidae</taxon>
        <taxon>Panagrolaimus</taxon>
    </lineage>
</organism>
<evidence type="ECO:0000256" key="3">
    <source>
        <dbReference type="ARBA" id="ARBA00022989"/>
    </source>
</evidence>
<dbReference type="PANTHER" id="PTHR11730">
    <property type="entry name" value="AMMONIUM TRANSPORTER"/>
    <property type="match status" value="1"/>
</dbReference>
<dbReference type="GO" id="GO:0008519">
    <property type="term" value="F:ammonium channel activity"/>
    <property type="evidence" value="ECO:0007669"/>
    <property type="project" value="InterPro"/>
</dbReference>
<dbReference type="GO" id="GO:0097272">
    <property type="term" value="P:ammonium homeostasis"/>
    <property type="evidence" value="ECO:0007669"/>
    <property type="project" value="TreeGrafter"/>
</dbReference>
<evidence type="ECO:0000259" key="5">
    <source>
        <dbReference type="Pfam" id="PF00909"/>
    </source>
</evidence>
<proteinExistence type="predicted"/>
<dbReference type="PANTHER" id="PTHR11730:SF58">
    <property type="entry name" value="AMMONIUM TRANSPORTER"/>
    <property type="match status" value="1"/>
</dbReference>
<keyword evidence="6" id="KW-1185">Reference proteome</keyword>
<dbReference type="GO" id="GO:0005886">
    <property type="term" value="C:plasma membrane"/>
    <property type="evidence" value="ECO:0007669"/>
    <property type="project" value="TreeGrafter"/>
</dbReference>